<organism evidence="1">
    <name type="scientific">Bifidobacterium adolescentis</name>
    <dbReference type="NCBI Taxonomy" id="1680"/>
    <lineage>
        <taxon>Bacteria</taxon>
        <taxon>Bacillati</taxon>
        <taxon>Actinomycetota</taxon>
        <taxon>Actinomycetes</taxon>
        <taxon>Bifidobacteriales</taxon>
        <taxon>Bifidobacteriaceae</taxon>
        <taxon>Bifidobacterium</taxon>
    </lineage>
</organism>
<dbReference type="Gene3D" id="3.20.20.150">
    <property type="entry name" value="Divalent-metal-dependent TIM barrel enzymes"/>
    <property type="match status" value="1"/>
</dbReference>
<feature type="non-terminal residue" evidence="1">
    <location>
        <position position="1"/>
    </location>
</feature>
<accession>Q7M0V2</accession>
<evidence type="ECO:0000313" key="1">
    <source>
        <dbReference type="PIR" id="PC2083"/>
    </source>
</evidence>
<proteinExistence type="evidence at protein level"/>
<name>Q7M0V2_BIFAD</name>
<sequence length="39" mass="4456">GLWDIEKIPYVGREKGPQEGLAFHYYDADKVVAGKKMMD</sequence>
<dbReference type="GO" id="GO:0009045">
    <property type="term" value="F:xylose isomerase activity"/>
    <property type="evidence" value="ECO:0007669"/>
    <property type="project" value="UniProtKB-EC"/>
</dbReference>
<dbReference type="AlphaFoldDB" id="Q7M0V2"/>
<dbReference type="BioCyc" id="MetaCyc:MONOMER-13064"/>
<dbReference type="PIR" id="PC2083">
    <property type="entry name" value="PC2083"/>
</dbReference>
<reference evidence="1" key="1">
    <citation type="journal article" date="1994" name="Biosci. Biotechnol. Biochem.">
        <title>Purification and characterization of D-xylose isomerase from Bifidobacterium adolescentis.</title>
        <authorList>
            <person name="Kawai Y."/>
            <person name="Konishi H."/>
            <person name="Horitsu H."/>
            <person name="Sakurai H."/>
            <person name="Takamizawa K."/>
            <person name="Suzuki T."/>
            <person name="Kawai K."/>
        </authorList>
    </citation>
    <scope>PROTEIN SEQUENCE</scope>
</reference>
<keyword id="KW-0903">Direct protein sequencing</keyword>
<dbReference type="EC" id="5.3.1.5" evidence="1"/>
<protein>
    <submittedName>
        <fullName evidence="1">Xylose isomerase</fullName>
        <ecNumber evidence="1">5.3.1.5</ecNumber>
    </submittedName>
</protein>
<feature type="non-terminal residue" evidence="1">
    <location>
        <position position="39"/>
    </location>
</feature>